<evidence type="ECO:0000313" key="1">
    <source>
        <dbReference type="EMBL" id="TDM04077.1"/>
    </source>
</evidence>
<protein>
    <submittedName>
        <fullName evidence="1">Uncharacterized protein</fullName>
    </submittedName>
</protein>
<dbReference type="RefSeq" id="WP_133416937.1">
    <property type="nucleotide sequence ID" value="NZ_SCWD01000001.1"/>
</dbReference>
<dbReference type="EMBL" id="SCWD01000001">
    <property type="protein sequence ID" value="TDM04077.1"/>
    <property type="molecule type" value="Genomic_DNA"/>
</dbReference>
<proteinExistence type="predicted"/>
<organism evidence="1 2">
    <name type="scientific">Macrococcus carouselicus</name>
    <dbReference type="NCBI Taxonomy" id="69969"/>
    <lineage>
        <taxon>Bacteria</taxon>
        <taxon>Bacillati</taxon>
        <taxon>Bacillota</taxon>
        <taxon>Bacilli</taxon>
        <taxon>Bacillales</taxon>
        <taxon>Staphylococcaceae</taxon>
        <taxon>Macrococcus</taxon>
    </lineage>
</organism>
<reference evidence="1 2" key="1">
    <citation type="submission" date="2019-01" db="EMBL/GenBank/DDBJ databases">
        <title>Draft genome sequences of the type strains of six Macrococcus species.</title>
        <authorList>
            <person name="Mazhar S."/>
            <person name="Altermann E."/>
            <person name="Hill C."/>
            <person name="Mcauliffe O."/>
        </authorList>
    </citation>
    <scope>NUCLEOTIDE SEQUENCE [LARGE SCALE GENOMIC DNA]</scope>
    <source>
        <strain evidence="1 2">ATCC 51828</strain>
    </source>
</reference>
<dbReference type="AlphaFoldDB" id="A0A9Q8CNR4"/>
<sequence>MKEDSIKDLILNYEKERSLYKIEDSHKRQTFLVEEDNIKRLESLQAYLELQNARNSSLSNDDDSLRRNRKLAVGFKTKAVNIALKQFMDNWDNEIGLTPEIEVIRYKVANINKNYRVYLFEMDGQYHFVQHDNRGNELEHITGSESSIREKFESYRETEIRSGRPKN</sequence>
<name>A0A9Q8CNR4_9STAP</name>
<dbReference type="Proteomes" id="UP000295280">
    <property type="component" value="Unassembled WGS sequence"/>
</dbReference>
<evidence type="ECO:0000313" key="2">
    <source>
        <dbReference type="Proteomes" id="UP000295280"/>
    </source>
</evidence>
<keyword evidence="2" id="KW-1185">Reference proteome</keyword>
<dbReference type="OrthoDB" id="9977064at2"/>
<gene>
    <name evidence="1" type="ORF">ERX40_02600</name>
</gene>
<accession>A0A9Q8CNR4</accession>
<comment type="caution">
    <text evidence="1">The sequence shown here is derived from an EMBL/GenBank/DDBJ whole genome shotgun (WGS) entry which is preliminary data.</text>
</comment>